<proteinExistence type="predicted"/>
<feature type="signal peptide" evidence="2">
    <location>
        <begin position="1"/>
        <end position="35"/>
    </location>
</feature>
<evidence type="ECO:0000259" key="3">
    <source>
        <dbReference type="Pfam" id="PF12770"/>
    </source>
</evidence>
<feature type="compositionally biased region" description="Polar residues" evidence="1">
    <location>
        <begin position="137"/>
        <end position="149"/>
    </location>
</feature>
<keyword evidence="5" id="KW-1185">Reference proteome</keyword>
<organism evidence="4 5">
    <name type="scientific">Durusdinium trenchii</name>
    <dbReference type="NCBI Taxonomy" id="1381693"/>
    <lineage>
        <taxon>Eukaryota</taxon>
        <taxon>Sar</taxon>
        <taxon>Alveolata</taxon>
        <taxon>Dinophyceae</taxon>
        <taxon>Suessiales</taxon>
        <taxon>Symbiodiniaceae</taxon>
        <taxon>Durusdinium</taxon>
    </lineage>
</organism>
<feature type="chain" id="PRO_5045202085" description="CHAT domain-containing protein" evidence="2">
    <location>
        <begin position="36"/>
        <end position="451"/>
    </location>
</feature>
<dbReference type="EMBL" id="CAXAMM010016169">
    <property type="protein sequence ID" value="CAK9038220.1"/>
    <property type="molecule type" value="Genomic_DNA"/>
</dbReference>
<dbReference type="InterPro" id="IPR024983">
    <property type="entry name" value="CHAT_dom"/>
</dbReference>
<dbReference type="PROSITE" id="PS51257">
    <property type="entry name" value="PROKAR_LIPOPROTEIN"/>
    <property type="match status" value="1"/>
</dbReference>
<feature type="region of interest" description="Disordered" evidence="1">
    <location>
        <begin position="137"/>
        <end position="171"/>
    </location>
</feature>
<dbReference type="Proteomes" id="UP001642464">
    <property type="component" value="Unassembled WGS sequence"/>
</dbReference>
<name>A0ABP0LGB9_9DINO</name>
<evidence type="ECO:0000256" key="1">
    <source>
        <dbReference type="SAM" id="MobiDB-lite"/>
    </source>
</evidence>
<protein>
    <recommendedName>
        <fullName evidence="3">CHAT domain-containing protein</fullName>
    </recommendedName>
</protein>
<evidence type="ECO:0000313" key="4">
    <source>
        <dbReference type="EMBL" id="CAK9038220.1"/>
    </source>
</evidence>
<gene>
    <name evidence="4" type="ORF">SCF082_LOCUS22519</name>
</gene>
<accession>A0ABP0LGB9</accession>
<reference evidence="4 5" key="1">
    <citation type="submission" date="2024-02" db="EMBL/GenBank/DDBJ databases">
        <authorList>
            <person name="Chen Y."/>
            <person name="Shah S."/>
            <person name="Dougan E. K."/>
            <person name="Thang M."/>
            <person name="Chan C."/>
        </authorList>
    </citation>
    <scope>NUCLEOTIDE SEQUENCE [LARGE SCALE GENOMIC DNA]</scope>
</reference>
<evidence type="ECO:0000313" key="5">
    <source>
        <dbReference type="Proteomes" id="UP001642464"/>
    </source>
</evidence>
<feature type="domain" description="CHAT" evidence="3">
    <location>
        <begin position="307"/>
        <end position="428"/>
    </location>
</feature>
<keyword evidence="2" id="KW-0732">Signal</keyword>
<evidence type="ECO:0000256" key="2">
    <source>
        <dbReference type="SAM" id="SignalP"/>
    </source>
</evidence>
<sequence length="451" mass="48198">MIGTRQLSLRTFLCPSPFIWVFFASWLASWASCAATAIEAPEPEVAHLRAGGGRRQNAIYKYYISSLSSGASDLAPKAPIDLEIASTEPIPEQVIGHESVVHGAALTLAHQPVDQIGEPVPTQFFYIGDESAVEESQAVSGYNSESLPTESEPEAELCPDAPTSGADQSDQAQAVVELPRLPQPMFQPVAAQMLPELYVQPDEATCSAKDNSRCRLLMLYASPLCRIDSRGPSPLPSLGFEKEWKTVLKASAEAQSGPSTFAAPAGPQSPQARAVPYQPLEVGDGEVFARTNFLLNLPLTYGCSLQRALSAATSGNTILHLSAHGTPDGLILEDGKGSGYVLSCDLLQEMLALREKSNGCEVVVVNACHSRSVGELLADSVPHVVCCNDRVLDTWVDLFMRSFYTALFGGSTVASAFSTASLQLQCQPGIPPEAAQCFCLLPEANDFQHAL</sequence>
<dbReference type="Pfam" id="PF12770">
    <property type="entry name" value="CHAT"/>
    <property type="match status" value="1"/>
</dbReference>
<comment type="caution">
    <text evidence="4">The sequence shown here is derived from an EMBL/GenBank/DDBJ whole genome shotgun (WGS) entry which is preliminary data.</text>
</comment>